<evidence type="ECO:0000313" key="1">
    <source>
        <dbReference type="EMBL" id="PJA02562.1"/>
    </source>
</evidence>
<dbReference type="EMBL" id="PFPS01000004">
    <property type="protein sequence ID" value="PJA02562.1"/>
    <property type="molecule type" value="Genomic_DNA"/>
</dbReference>
<organism evidence="1 2">
    <name type="scientific">bacterium (Candidatus Gribaldobacteria) CG_4_10_14_0_2_um_filter_36_18</name>
    <dbReference type="NCBI Taxonomy" id="2014264"/>
    <lineage>
        <taxon>Bacteria</taxon>
        <taxon>Candidatus Gribaldobacteria</taxon>
    </lineage>
</organism>
<name>A0A2M7VL33_9BACT</name>
<evidence type="ECO:0000313" key="2">
    <source>
        <dbReference type="Proteomes" id="UP000231469"/>
    </source>
</evidence>
<gene>
    <name evidence="1" type="ORF">COX73_00050</name>
</gene>
<dbReference type="Proteomes" id="UP000231469">
    <property type="component" value="Unassembled WGS sequence"/>
</dbReference>
<protein>
    <submittedName>
        <fullName evidence="1">Uncharacterized protein</fullName>
    </submittedName>
</protein>
<reference evidence="2" key="1">
    <citation type="submission" date="2017-09" db="EMBL/GenBank/DDBJ databases">
        <title>Depth-based differentiation of microbial function through sediment-hosted aquifers and enrichment of novel symbionts in the deep terrestrial subsurface.</title>
        <authorList>
            <person name="Probst A.J."/>
            <person name="Ladd B."/>
            <person name="Jarett J.K."/>
            <person name="Geller-Mcgrath D.E."/>
            <person name="Sieber C.M.K."/>
            <person name="Emerson J.B."/>
            <person name="Anantharaman K."/>
            <person name="Thomas B.C."/>
            <person name="Malmstrom R."/>
            <person name="Stieglmeier M."/>
            <person name="Klingl A."/>
            <person name="Woyke T."/>
            <person name="Ryan C.M."/>
            <person name="Banfield J.F."/>
        </authorList>
    </citation>
    <scope>NUCLEOTIDE SEQUENCE [LARGE SCALE GENOMIC DNA]</scope>
</reference>
<accession>A0A2M7VL33</accession>
<proteinExistence type="predicted"/>
<sequence>MAQFRLNQKLLQRLADKLGKPTKYIREQIRKKASKYQVSSEAYFVYWLTDEKIGAERYRRALLPEIQEEIRTLQTVLDIRKKPPLRSFKGTSVRKIEKILQIKKLKIKVKPNILLQMLIIQALENSELYPVLFIFENSLRNLINLVLTKKYGLGWWKNMVSKKIKDRVVKRMQEEKLNPWRGSRGIEPLFYTDFSDLATILRRNAVDFEPLFTGIIGGLNFLTRRLDELEGIRHNIAHTNPLKAKDRDLLHIYFENFYDLLDILNKKVNSI</sequence>
<dbReference type="AlphaFoldDB" id="A0A2M7VL33"/>
<comment type="caution">
    <text evidence="1">The sequence shown here is derived from an EMBL/GenBank/DDBJ whole genome shotgun (WGS) entry which is preliminary data.</text>
</comment>